<dbReference type="PANTHER" id="PTHR33755">
    <property type="entry name" value="TOXIN PARE1-RELATED"/>
    <property type="match status" value="1"/>
</dbReference>
<proteinExistence type="inferred from homology"/>
<dbReference type="KEGG" id="ngg:RG540_CH04020"/>
<reference evidence="4" key="1">
    <citation type="journal article" date="2014" name="BMC Genomics">
        <title>Genome sequencing of two Neorhizobium galegae strains reveals a noeT gene responsible for the unusual acetylation of the nodulation factors.</title>
        <authorList>
            <person name="Osterman J."/>
            <person name="Marsh J."/>
            <person name="Laine P.K."/>
            <person name="Zeng Z."/>
            <person name="Alatalo E."/>
            <person name="Sullivan J.T."/>
            <person name="Young J.P."/>
            <person name="Thomas-Oates J."/>
            <person name="Paulin L."/>
            <person name="Lindstrom K."/>
        </authorList>
    </citation>
    <scope>NUCLEOTIDE SEQUENCE [LARGE SCALE GENOMIC DNA]</scope>
    <source>
        <strain evidence="4">HAMBI 540</strain>
    </source>
</reference>
<keyword evidence="4" id="KW-1185">Reference proteome</keyword>
<evidence type="ECO:0000256" key="2">
    <source>
        <dbReference type="ARBA" id="ARBA00022649"/>
    </source>
</evidence>
<name>A0A068SKG8_NEOGA</name>
<dbReference type="HOGENOM" id="CLU_147162_10_3_5"/>
<dbReference type="InterPro" id="IPR007712">
    <property type="entry name" value="RelE/ParE_toxin"/>
</dbReference>
<comment type="similarity">
    <text evidence="1">Belongs to the RelE toxin family.</text>
</comment>
<dbReference type="InterPro" id="IPR035093">
    <property type="entry name" value="RelE/ParE_toxin_dom_sf"/>
</dbReference>
<sequence>MKVVITDEALSDISSITKFIRKDNPPRAISFALELREACRQLGNAPGAFAALSDYPESGIRRRPYGNYVILYRIGGATVEILHIFHGAQDYESALFPKE</sequence>
<dbReference type="Gene3D" id="3.30.2310.20">
    <property type="entry name" value="RelE-like"/>
    <property type="match status" value="1"/>
</dbReference>
<dbReference type="eggNOG" id="COG3668">
    <property type="taxonomic scope" value="Bacteria"/>
</dbReference>
<keyword evidence="2" id="KW-1277">Toxin-antitoxin system</keyword>
<dbReference type="AlphaFoldDB" id="A0A068SKG8"/>
<dbReference type="PATRIC" id="fig|1028800.3.peg.396"/>
<dbReference type="Proteomes" id="UP000028181">
    <property type="component" value="Chromosome I"/>
</dbReference>
<gene>
    <name evidence="3" type="ORF">RG540_CH04020</name>
</gene>
<evidence type="ECO:0000313" key="4">
    <source>
        <dbReference type="Proteomes" id="UP000028181"/>
    </source>
</evidence>
<dbReference type="Pfam" id="PF05016">
    <property type="entry name" value="ParE_toxin"/>
    <property type="match status" value="1"/>
</dbReference>
<evidence type="ECO:0000256" key="1">
    <source>
        <dbReference type="ARBA" id="ARBA00006226"/>
    </source>
</evidence>
<evidence type="ECO:0000313" key="3">
    <source>
        <dbReference type="EMBL" id="CDN46593.1"/>
    </source>
</evidence>
<accession>A0A068SKG8</accession>
<dbReference type="PANTHER" id="PTHR33755:SF6">
    <property type="entry name" value="PLASMID STABILIZATION SYSTEM PROTEIN"/>
    <property type="match status" value="1"/>
</dbReference>
<dbReference type="OrthoDB" id="8369899at2"/>
<organism evidence="3 4">
    <name type="scientific">Neorhizobium galegae bv. orientalis str. HAMBI 540</name>
    <dbReference type="NCBI Taxonomy" id="1028800"/>
    <lineage>
        <taxon>Bacteria</taxon>
        <taxon>Pseudomonadati</taxon>
        <taxon>Pseudomonadota</taxon>
        <taxon>Alphaproteobacteria</taxon>
        <taxon>Hyphomicrobiales</taxon>
        <taxon>Rhizobiaceae</taxon>
        <taxon>Rhizobium/Agrobacterium group</taxon>
        <taxon>Neorhizobium</taxon>
    </lineage>
</organism>
<dbReference type="GeneID" id="24255384"/>
<protein>
    <submittedName>
        <fullName evidence="3">Plasmid stabilization system protein</fullName>
    </submittedName>
</protein>
<dbReference type="InterPro" id="IPR051803">
    <property type="entry name" value="TA_system_RelE-like_toxin"/>
</dbReference>
<dbReference type="EMBL" id="HG938353">
    <property type="protein sequence ID" value="CDN46593.1"/>
    <property type="molecule type" value="Genomic_DNA"/>
</dbReference>
<dbReference type="RefSeq" id="WP_038584076.1">
    <property type="nucleotide sequence ID" value="NZ_HG938353.1"/>
</dbReference>